<gene>
    <name evidence="6" type="ORF">METZ01_LOCUS453051</name>
</gene>
<dbReference type="PANTHER" id="PTHR43078">
    <property type="entry name" value="UDP-GLUCURONIC ACID DECARBOXYLASE-RELATED"/>
    <property type="match status" value="1"/>
</dbReference>
<sequence length="174" mass="19993">RWLNRSPLIFRFGTLFGYSPRMRFDLVINLFVAQAIKEGKITVFGGNQNRPFLHVDDAAESIVFGLENNLTGTYNVISENFTMLQAAKKVSEITGCEIQIKAEVEDERHYEVSADKLSLTGFRPSKKLKDGIKEIIDVFSDGKIKDFNDKKYSNYEILLDKRETDELVKKRLFS</sequence>
<dbReference type="PANTHER" id="PTHR43078:SF6">
    <property type="entry name" value="UDP-GLUCURONIC ACID DECARBOXYLASE 1"/>
    <property type="match status" value="1"/>
</dbReference>
<dbReference type="GO" id="GO:0048040">
    <property type="term" value="F:UDP-glucuronate decarboxylase activity"/>
    <property type="evidence" value="ECO:0007669"/>
    <property type="project" value="TreeGrafter"/>
</dbReference>
<name>A0A382ZXE7_9ZZZZ</name>
<evidence type="ECO:0000256" key="1">
    <source>
        <dbReference type="ARBA" id="ARBA00001911"/>
    </source>
</evidence>
<dbReference type="GO" id="GO:0070403">
    <property type="term" value="F:NAD+ binding"/>
    <property type="evidence" value="ECO:0007669"/>
    <property type="project" value="InterPro"/>
</dbReference>
<evidence type="ECO:0000313" key="6">
    <source>
        <dbReference type="EMBL" id="SVE00197.1"/>
    </source>
</evidence>
<proteinExistence type="predicted"/>
<evidence type="ECO:0000256" key="3">
    <source>
        <dbReference type="ARBA" id="ARBA00023027"/>
    </source>
</evidence>
<evidence type="ECO:0000256" key="2">
    <source>
        <dbReference type="ARBA" id="ARBA00022793"/>
    </source>
</evidence>
<feature type="non-terminal residue" evidence="6">
    <location>
        <position position="1"/>
    </location>
</feature>
<dbReference type="Gene3D" id="3.40.50.720">
    <property type="entry name" value="NAD(P)-binding Rossmann-like Domain"/>
    <property type="match status" value="1"/>
</dbReference>
<dbReference type="Pfam" id="PF01370">
    <property type="entry name" value="Epimerase"/>
    <property type="match status" value="1"/>
</dbReference>
<dbReference type="InterPro" id="IPR001509">
    <property type="entry name" value="Epimerase_deHydtase"/>
</dbReference>
<accession>A0A382ZXE7</accession>
<keyword evidence="3" id="KW-0520">NAD</keyword>
<protein>
    <recommendedName>
        <fullName evidence="5">NAD-dependent epimerase/dehydratase domain-containing protein</fullName>
    </recommendedName>
</protein>
<dbReference type="GO" id="GO:0042732">
    <property type="term" value="P:D-xylose metabolic process"/>
    <property type="evidence" value="ECO:0007669"/>
    <property type="project" value="InterPro"/>
</dbReference>
<dbReference type="GO" id="GO:0005737">
    <property type="term" value="C:cytoplasm"/>
    <property type="evidence" value="ECO:0007669"/>
    <property type="project" value="TreeGrafter"/>
</dbReference>
<dbReference type="CDD" id="cd08946">
    <property type="entry name" value="SDR_e"/>
    <property type="match status" value="1"/>
</dbReference>
<evidence type="ECO:0000259" key="5">
    <source>
        <dbReference type="Pfam" id="PF01370"/>
    </source>
</evidence>
<keyword evidence="2" id="KW-0210">Decarboxylase</keyword>
<dbReference type="SUPFAM" id="SSF51735">
    <property type="entry name" value="NAD(P)-binding Rossmann-fold domains"/>
    <property type="match status" value="1"/>
</dbReference>
<dbReference type="EMBL" id="UINC01187463">
    <property type="protein sequence ID" value="SVE00197.1"/>
    <property type="molecule type" value="Genomic_DNA"/>
</dbReference>
<dbReference type="InterPro" id="IPR044516">
    <property type="entry name" value="UXS-like"/>
</dbReference>
<reference evidence="6" key="1">
    <citation type="submission" date="2018-05" db="EMBL/GenBank/DDBJ databases">
        <authorList>
            <person name="Lanie J.A."/>
            <person name="Ng W.-L."/>
            <person name="Kazmierczak K.M."/>
            <person name="Andrzejewski T.M."/>
            <person name="Davidsen T.M."/>
            <person name="Wayne K.J."/>
            <person name="Tettelin H."/>
            <person name="Glass J.I."/>
            <person name="Rusch D."/>
            <person name="Podicherti R."/>
            <person name="Tsui H.-C.T."/>
            <person name="Winkler M.E."/>
        </authorList>
    </citation>
    <scope>NUCLEOTIDE SEQUENCE</scope>
</reference>
<keyword evidence="4" id="KW-0456">Lyase</keyword>
<organism evidence="6">
    <name type="scientific">marine metagenome</name>
    <dbReference type="NCBI Taxonomy" id="408172"/>
    <lineage>
        <taxon>unclassified sequences</taxon>
        <taxon>metagenomes</taxon>
        <taxon>ecological metagenomes</taxon>
    </lineage>
</organism>
<dbReference type="InterPro" id="IPR036291">
    <property type="entry name" value="NAD(P)-bd_dom_sf"/>
</dbReference>
<dbReference type="AlphaFoldDB" id="A0A382ZXE7"/>
<evidence type="ECO:0000256" key="4">
    <source>
        <dbReference type="ARBA" id="ARBA00023239"/>
    </source>
</evidence>
<feature type="domain" description="NAD-dependent epimerase/dehydratase" evidence="5">
    <location>
        <begin position="7"/>
        <end position="76"/>
    </location>
</feature>
<comment type="cofactor">
    <cofactor evidence="1">
        <name>NAD(+)</name>
        <dbReference type="ChEBI" id="CHEBI:57540"/>
    </cofactor>
</comment>